<dbReference type="AlphaFoldDB" id="A0A182MI82"/>
<proteinExistence type="predicted"/>
<evidence type="ECO:0000313" key="2">
    <source>
        <dbReference type="Proteomes" id="UP000075883"/>
    </source>
</evidence>
<dbReference type="EMBL" id="AXCM01011930">
    <property type="status" value="NOT_ANNOTATED_CDS"/>
    <property type="molecule type" value="Genomic_DNA"/>
</dbReference>
<protein>
    <submittedName>
        <fullName evidence="1">Uncharacterized protein</fullName>
    </submittedName>
</protein>
<evidence type="ECO:0000313" key="1">
    <source>
        <dbReference type="EnsemblMetazoa" id="ACUA018900-PA"/>
    </source>
</evidence>
<dbReference type="Proteomes" id="UP000075883">
    <property type="component" value="Unassembled WGS sequence"/>
</dbReference>
<name>A0A182MI82_9DIPT</name>
<organism evidence="1 2">
    <name type="scientific">Anopheles culicifacies</name>
    <dbReference type="NCBI Taxonomy" id="139723"/>
    <lineage>
        <taxon>Eukaryota</taxon>
        <taxon>Metazoa</taxon>
        <taxon>Ecdysozoa</taxon>
        <taxon>Arthropoda</taxon>
        <taxon>Hexapoda</taxon>
        <taxon>Insecta</taxon>
        <taxon>Pterygota</taxon>
        <taxon>Neoptera</taxon>
        <taxon>Endopterygota</taxon>
        <taxon>Diptera</taxon>
        <taxon>Nematocera</taxon>
        <taxon>Culicoidea</taxon>
        <taxon>Culicidae</taxon>
        <taxon>Anophelinae</taxon>
        <taxon>Anopheles</taxon>
        <taxon>culicifacies species complex</taxon>
    </lineage>
</organism>
<reference evidence="2" key="1">
    <citation type="submission" date="2013-09" db="EMBL/GenBank/DDBJ databases">
        <title>The Genome Sequence of Anopheles culicifacies species A.</title>
        <authorList>
            <consortium name="The Broad Institute Genomics Platform"/>
            <person name="Neafsey D.E."/>
            <person name="Besansky N."/>
            <person name="Howell P."/>
            <person name="Walton C."/>
            <person name="Young S.K."/>
            <person name="Zeng Q."/>
            <person name="Gargeya S."/>
            <person name="Fitzgerald M."/>
            <person name="Haas B."/>
            <person name="Abouelleil A."/>
            <person name="Allen A.W."/>
            <person name="Alvarado L."/>
            <person name="Arachchi H.M."/>
            <person name="Berlin A.M."/>
            <person name="Chapman S.B."/>
            <person name="Gainer-Dewar J."/>
            <person name="Goldberg J."/>
            <person name="Griggs A."/>
            <person name="Gujja S."/>
            <person name="Hansen M."/>
            <person name="Howarth C."/>
            <person name="Imamovic A."/>
            <person name="Ireland A."/>
            <person name="Larimer J."/>
            <person name="McCowan C."/>
            <person name="Murphy C."/>
            <person name="Pearson M."/>
            <person name="Poon T.W."/>
            <person name="Priest M."/>
            <person name="Roberts A."/>
            <person name="Saif S."/>
            <person name="Shea T."/>
            <person name="Sisk P."/>
            <person name="Sykes S."/>
            <person name="Wortman J."/>
            <person name="Nusbaum C."/>
            <person name="Birren B."/>
        </authorList>
    </citation>
    <scope>NUCLEOTIDE SEQUENCE [LARGE SCALE GENOMIC DNA]</scope>
    <source>
        <strain evidence="2">A-37</strain>
    </source>
</reference>
<accession>A0A182MI82</accession>
<sequence length="172" mass="17452">MYAGLGDRSLVRSGDSSCGVVGCCCCLTHTSPGADSCRICFLVESAFRSHRSPKRGGEDAPVVGAVVESGVSGFCTTVTSVSQMSGEFSRVPVLPEAVVSADGAAGGRRIGMKADLTTSICSSSDSSSLADERSPLLVSFPILLLLTPGTEPAGSCGDWPRLGCGPSTVSRG</sequence>
<keyword evidence="2" id="KW-1185">Reference proteome</keyword>
<dbReference type="EnsemblMetazoa" id="ACUA018900-RA">
    <property type="protein sequence ID" value="ACUA018900-PA"/>
    <property type="gene ID" value="ACUA018900"/>
</dbReference>
<dbReference type="EMBL" id="AXCM01011931">
    <property type="status" value="NOT_ANNOTATED_CDS"/>
    <property type="molecule type" value="Genomic_DNA"/>
</dbReference>
<reference evidence="1" key="2">
    <citation type="submission" date="2020-05" db="UniProtKB">
        <authorList>
            <consortium name="EnsemblMetazoa"/>
        </authorList>
    </citation>
    <scope>IDENTIFICATION</scope>
    <source>
        <strain evidence="1">A-37</strain>
    </source>
</reference>
<dbReference type="VEuPathDB" id="VectorBase:ACUA018900"/>